<evidence type="ECO:0000313" key="2">
    <source>
        <dbReference type="EMBL" id="JAH00558.1"/>
    </source>
</evidence>
<dbReference type="AlphaFoldDB" id="A0A0E9P9M4"/>
<accession>A0A0E9P9M4</accession>
<reference evidence="2" key="1">
    <citation type="submission" date="2014-11" db="EMBL/GenBank/DDBJ databases">
        <authorList>
            <person name="Amaro Gonzalez C."/>
        </authorList>
    </citation>
    <scope>NUCLEOTIDE SEQUENCE</scope>
</reference>
<proteinExistence type="predicted"/>
<protein>
    <submittedName>
        <fullName evidence="2">Uncharacterized protein</fullName>
    </submittedName>
</protein>
<keyword evidence="1" id="KW-1133">Transmembrane helix</keyword>
<keyword evidence="1" id="KW-0812">Transmembrane</keyword>
<sequence length="47" mass="5798">MAWCSCQCNYQDLSRCYTLWDFCVFMLSHIFHWIMVAILFEYKCFPC</sequence>
<reference evidence="2" key="2">
    <citation type="journal article" date="2015" name="Fish Shellfish Immunol.">
        <title>Early steps in the European eel (Anguilla anguilla)-Vibrio vulnificus interaction in the gills: Role of the RtxA13 toxin.</title>
        <authorList>
            <person name="Callol A."/>
            <person name="Pajuelo D."/>
            <person name="Ebbesson L."/>
            <person name="Teles M."/>
            <person name="MacKenzie S."/>
            <person name="Amaro C."/>
        </authorList>
    </citation>
    <scope>NUCLEOTIDE SEQUENCE</scope>
</reference>
<organism evidence="2">
    <name type="scientific">Anguilla anguilla</name>
    <name type="common">European freshwater eel</name>
    <name type="synonym">Muraena anguilla</name>
    <dbReference type="NCBI Taxonomy" id="7936"/>
    <lineage>
        <taxon>Eukaryota</taxon>
        <taxon>Metazoa</taxon>
        <taxon>Chordata</taxon>
        <taxon>Craniata</taxon>
        <taxon>Vertebrata</taxon>
        <taxon>Euteleostomi</taxon>
        <taxon>Actinopterygii</taxon>
        <taxon>Neopterygii</taxon>
        <taxon>Teleostei</taxon>
        <taxon>Anguilliformes</taxon>
        <taxon>Anguillidae</taxon>
        <taxon>Anguilla</taxon>
    </lineage>
</organism>
<name>A0A0E9P9M4_ANGAN</name>
<feature type="transmembrane region" description="Helical" evidence="1">
    <location>
        <begin position="19"/>
        <end position="40"/>
    </location>
</feature>
<keyword evidence="1" id="KW-0472">Membrane</keyword>
<evidence type="ECO:0000256" key="1">
    <source>
        <dbReference type="SAM" id="Phobius"/>
    </source>
</evidence>
<dbReference type="EMBL" id="GBXM01108019">
    <property type="protein sequence ID" value="JAH00558.1"/>
    <property type="molecule type" value="Transcribed_RNA"/>
</dbReference>